<organism evidence="2 3">
    <name type="scientific">candidate division MSBL1 archaeon SCGC-AAA259D14</name>
    <dbReference type="NCBI Taxonomy" id="1698261"/>
    <lineage>
        <taxon>Archaea</taxon>
        <taxon>Methanobacteriati</taxon>
        <taxon>Methanobacteriota</taxon>
        <taxon>candidate division MSBL1</taxon>
    </lineage>
</organism>
<evidence type="ECO:0000313" key="2">
    <source>
        <dbReference type="EMBL" id="KXA89229.1"/>
    </source>
</evidence>
<dbReference type="EMBL" id="LHXL01000048">
    <property type="protein sequence ID" value="KXA89229.1"/>
    <property type="molecule type" value="Genomic_DNA"/>
</dbReference>
<protein>
    <submittedName>
        <fullName evidence="2">Uncharacterized protein</fullName>
    </submittedName>
</protein>
<sequence length="59" mass="6523">MNKPVSSHSRSRGVDPRSFRGLPFHAALVVKKGKKGPGEGERGRYTMDGRAKKERTPNC</sequence>
<dbReference type="Proteomes" id="UP000070589">
    <property type="component" value="Unassembled WGS sequence"/>
</dbReference>
<comment type="caution">
    <text evidence="2">The sequence shown here is derived from an EMBL/GenBank/DDBJ whole genome shotgun (WGS) entry which is preliminary data.</text>
</comment>
<evidence type="ECO:0000256" key="1">
    <source>
        <dbReference type="SAM" id="MobiDB-lite"/>
    </source>
</evidence>
<name>A0A133U4V3_9EURY</name>
<reference evidence="2 3" key="1">
    <citation type="journal article" date="2016" name="Sci. Rep.">
        <title>Metabolic traits of an uncultured archaeal lineage -MSBL1- from brine pools of the Red Sea.</title>
        <authorList>
            <person name="Mwirichia R."/>
            <person name="Alam I."/>
            <person name="Rashid M."/>
            <person name="Vinu M."/>
            <person name="Ba-Alawi W."/>
            <person name="Anthony Kamau A."/>
            <person name="Kamanda Ngugi D."/>
            <person name="Goker M."/>
            <person name="Klenk H.P."/>
            <person name="Bajic V."/>
            <person name="Stingl U."/>
        </authorList>
    </citation>
    <scope>NUCLEOTIDE SEQUENCE [LARGE SCALE GENOMIC DNA]</scope>
    <source>
        <strain evidence="2">SCGC-AAA259D14</strain>
    </source>
</reference>
<proteinExistence type="predicted"/>
<evidence type="ECO:0000313" key="3">
    <source>
        <dbReference type="Proteomes" id="UP000070589"/>
    </source>
</evidence>
<feature type="region of interest" description="Disordered" evidence="1">
    <location>
        <begin position="1"/>
        <end position="59"/>
    </location>
</feature>
<accession>A0A133U4V3</accession>
<dbReference type="AlphaFoldDB" id="A0A133U4V3"/>
<gene>
    <name evidence="2" type="ORF">AKJ62_03530</name>
</gene>
<feature type="compositionally biased region" description="Basic and acidic residues" evidence="1">
    <location>
        <begin position="36"/>
        <end position="59"/>
    </location>
</feature>
<keyword evidence="3" id="KW-1185">Reference proteome</keyword>